<feature type="compositionally biased region" description="Low complexity" evidence="1">
    <location>
        <begin position="1"/>
        <end position="11"/>
    </location>
</feature>
<dbReference type="AlphaFoldDB" id="A0A9W8ZSN2"/>
<evidence type="ECO:0000313" key="3">
    <source>
        <dbReference type="Proteomes" id="UP001150238"/>
    </source>
</evidence>
<dbReference type="Proteomes" id="UP001150238">
    <property type="component" value="Unassembled WGS sequence"/>
</dbReference>
<sequence length="337" mass="37413">MQSSSSTDAPTGTPPSTTPSSLYPPLKDPWAPVPRAKNKSGKSNSATHHNAKITVVPPRSSHLPKPSSPFGHSYRLREQPPYGQGISSPSSLPPSPSPSLRPASYLAKRYQRPQKNESRCLQHILPGLFIAFESDRIAFGPPTSSLRIPPEEELRTTKGERFTHIIKLSALKDQSESSDIQHHVDSYETQVLNLGISPNSPNFFGLRMHILTSEVDEVPFEAAHRLYTDHRDYNNEHSGGIPLLTQKQLLASREFMCGSGYDLHRRQGARILITAPRDHCTDMISVLTCYLAYASGNTAAMVLHEIDKHEGFLGIWKNTVSQYAVSIIQEVVDMRLC</sequence>
<evidence type="ECO:0000313" key="2">
    <source>
        <dbReference type="EMBL" id="KAJ4464628.1"/>
    </source>
</evidence>
<reference evidence="2" key="1">
    <citation type="submission" date="2022-08" db="EMBL/GenBank/DDBJ databases">
        <authorList>
            <consortium name="DOE Joint Genome Institute"/>
            <person name="Min B."/>
            <person name="Riley R."/>
            <person name="Sierra-Patev S."/>
            <person name="Naranjo-Ortiz M."/>
            <person name="Looney B."/>
            <person name="Konkel Z."/>
            <person name="Slot J.C."/>
            <person name="Sakamoto Y."/>
            <person name="Steenwyk J.L."/>
            <person name="Rokas A."/>
            <person name="Carro J."/>
            <person name="Camarero S."/>
            <person name="Ferreira P."/>
            <person name="Molpeceres G."/>
            <person name="Ruiz-Duenas F.J."/>
            <person name="Serrano A."/>
            <person name="Henrissat B."/>
            <person name="Drula E."/>
            <person name="Hughes K.W."/>
            <person name="Mata J.L."/>
            <person name="Ishikawa N.K."/>
            <person name="Vargas-Isla R."/>
            <person name="Ushijima S."/>
            <person name="Smith C.A."/>
            <person name="Ahrendt S."/>
            <person name="Andreopoulos W."/>
            <person name="He G."/>
            <person name="Labutti K."/>
            <person name="Lipzen A."/>
            <person name="Ng V."/>
            <person name="Sandor L."/>
            <person name="Barry K."/>
            <person name="Martinez A.T."/>
            <person name="Xiao Y."/>
            <person name="Gibbons J.G."/>
            <person name="Terashima K."/>
            <person name="Hibbett D.S."/>
            <person name="Grigoriev I.V."/>
        </authorList>
    </citation>
    <scope>NUCLEOTIDE SEQUENCE</scope>
    <source>
        <strain evidence="2">Sp2 HRB7682 ss15</strain>
    </source>
</reference>
<evidence type="ECO:0000256" key="1">
    <source>
        <dbReference type="SAM" id="MobiDB-lite"/>
    </source>
</evidence>
<proteinExistence type="predicted"/>
<dbReference type="EMBL" id="JANVFS010000057">
    <property type="protein sequence ID" value="KAJ4464628.1"/>
    <property type="molecule type" value="Genomic_DNA"/>
</dbReference>
<protein>
    <submittedName>
        <fullName evidence="2">Uncharacterized protein</fullName>
    </submittedName>
</protein>
<reference evidence="2" key="2">
    <citation type="journal article" date="2023" name="Proc. Natl. Acad. Sci. U.S.A.">
        <title>A global phylogenomic analysis of the shiitake genus Lentinula.</title>
        <authorList>
            <person name="Sierra-Patev S."/>
            <person name="Min B."/>
            <person name="Naranjo-Ortiz M."/>
            <person name="Looney B."/>
            <person name="Konkel Z."/>
            <person name="Slot J.C."/>
            <person name="Sakamoto Y."/>
            <person name="Steenwyk J.L."/>
            <person name="Rokas A."/>
            <person name="Carro J."/>
            <person name="Camarero S."/>
            <person name="Ferreira P."/>
            <person name="Molpeceres G."/>
            <person name="Ruiz-Duenas F.J."/>
            <person name="Serrano A."/>
            <person name="Henrissat B."/>
            <person name="Drula E."/>
            <person name="Hughes K.W."/>
            <person name="Mata J.L."/>
            <person name="Ishikawa N.K."/>
            <person name="Vargas-Isla R."/>
            <person name="Ushijima S."/>
            <person name="Smith C.A."/>
            <person name="Donoghue J."/>
            <person name="Ahrendt S."/>
            <person name="Andreopoulos W."/>
            <person name="He G."/>
            <person name="LaButti K."/>
            <person name="Lipzen A."/>
            <person name="Ng V."/>
            <person name="Riley R."/>
            <person name="Sandor L."/>
            <person name="Barry K."/>
            <person name="Martinez A.T."/>
            <person name="Xiao Y."/>
            <person name="Gibbons J.G."/>
            <person name="Terashima K."/>
            <person name="Grigoriev I.V."/>
            <person name="Hibbett D."/>
        </authorList>
    </citation>
    <scope>NUCLEOTIDE SEQUENCE</scope>
    <source>
        <strain evidence="2">Sp2 HRB7682 ss15</strain>
    </source>
</reference>
<accession>A0A9W8ZSN2</accession>
<name>A0A9W8ZSN2_9AGAR</name>
<organism evidence="2 3">
    <name type="scientific">Lentinula lateritia</name>
    <dbReference type="NCBI Taxonomy" id="40482"/>
    <lineage>
        <taxon>Eukaryota</taxon>
        <taxon>Fungi</taxon>
        <taxon>Dikarya</taxon>
        <taxon>Basidiomycota</taxon>
        <taxon>Agaricomycotina</taxon>
        <taxon>Agaricomycetes</taxon>
        <taxon>Agaricomycetidae</taxon>
        <taxon>Agaricales</taxon>
        <taxon>Marasmiineae</taxon>
        <taxon>Omphalotaceae</taxon>
        <taxon>Lentinula</taxon>
    </lineage>
</organism>
<comment type="caution">
    <text evidence="2">The sequence shown here is derived from an EMBL/GenBank/DDBJ whole genome shotgun (WGS) entry which is preliminary data.</text>
</comment>
<gene>
    <name evidence="2" type="ORF">C8J55DRAFT_566729</name>
</gene>
<feature type="region of interest" description="Disordered" evidence="1">
    <location>
        <begin position="1"/>
        <end position="102"/>
    </location>
</feature>